<dbReference type="GO" id="GO:0003735">
    <property type="term" value="F:structural constituent of ribosome"/>
    <property type="evidence" value="ECO:0007669"/>
    <property type="project" value="InterPro"/>
</dbReference>
<protein>
    <recommendedName>
        <fullName evidence="4 5">Large ribosomal subunit protein bL32</fullName>
    </recommendedName>
</protein>
<dbReference type="GO" id="GO:0006412">
    <property type="term" value="P:translation"/>
    <property type="evidence" value="ECO:0007669"/>
    <property type="project" value="UniProtKB-UniRule"/>
</dbReference>
<dbReference type="AlphaFoldDB" id="A0A5C5VV43"/>
<accession>A0A5C5VV43</accession>
<proteinExistence type="inferred from homology"/>
<keyword evidence="8" id="KW-1185">Reference proteome</keyword>
<evidence type="ECO:0000256" key="3">
    <source>
        <dbReference type="ARBA" id="ARBA00023274"/>
    </source>
</evidence>
<organism evidence="7 8">
    <name type="scientific">Botrimarina hoheduenensis</name>
    <dbReference type="NCBI Taxonomy" id="2528000"/>
    <lineage>
        <taxon>Bacteria</taxon>
        <taxon>Pseudomonadati</taxon>
        <taxon>Planctomycetota</taxon>
        <taxon>Planctomycetia</taxon>
        <taxon>Pirellulales</taxon>
        <taxon>Lacipirellulaceae</taxon>
        <taxon>Botrimarina</taxon>
    </lineage>
</organism>
<keyword evidence="3 5" id="KW-0687">Ribonucleoprotein</keyword>
<dbReference type="Proteomes" id="UP000318995">
    <property type="component" value="Unassembled WGS sequence"/>
</dbReference>
<reference evidence="7 8" key="1">
    <citation type="submission" date="2019-02" db="EMBL/GenBank/DDBJ databases">
        <title>Deep-cultivation of Planctomycetes and their phenomic and genomic characterization uncovers novel biology.</title>
        <authorList>
            <person name="Wiegand S."/>
            <person name="Jogler M."/>
            <person name="Boedeker C."/>
            <person name="Pinto D."/>
            <person name="Vollmers J."/>
            <person name="Rivas-Marin E."/>
            <person name="Kohn T."/>
            <person name="Peeters S.H."/>
            <person name="Heuer A."/>
            <person name="Rast P."/>
            <person name="Oberbeckmann S."/>
            <person name="Bunk B."/>
            <person name="Jeske O."/>
            <person name="Meyerdierks A."/>
            <person name="Storesund J.E."/>
            <person name="Kallscheuer N."/>
            <person name="Luecker S."/>
            <person name="Lage O.M."/>
            <person name="Pohl T."/>
            <person name="Merkel B.J."/>
            <person name="Hornburger P."/>
            <person name="Mueller R.-W."/>
            <person name="Bruemmer F."/>
            <person name="Labrenz M."/>
            <person name="Spormann A.M."/>
            <person name="Op Den Camp H."/>
            <person name="Overmann J."/>
            <person name="Amann R."/>
            <person name="Jetten M.S.M."/>
            <person name="Mascher T."/>
            <person name="Medema M.H."/>
            <person name="Devos D.P."/>
            <person name="Kaster A.-K."/>
            <person name="Ovreas L."/>
            <person name="Rohde M."/>
            <person name="Galperin M.Y."/>
            <person name="Jogler C."/>
        </authorList>
    </citation>
    <scope>NUCLEOTIDE SEQUENCE [LARGE SCALE GENOMIC DNA]</scope>
    <source>
        <strain evidence="7 8">Pla111</strain>
    </source>
</reference>
<evidence type="ECO:0000313" key="7">
    <source>
        <dbReference type="EMBL" id="TWT42516.1"/>
    </source>
</evidence>
<evidence type="ECO:0000256" key="1">
    <source>
        <dbReference type="ARBA" id="ARBA00008560"/>
    </source>
</evidence>
<dbReference type="OrthoDB" id="9812874at2"/>
<dbReference type="EMBL" id="SJPH01000007">
    <property type="protein sequence ID" value="TWT42516.1"/>
    <property type="molecule type" value="Genomic_DNA"/>
</dbReference>
<dbReference type="InterPro" id="IPR044957">
    <property type="entry name" value="Ribosomal_bL32_bact"/>
</dbReference>
<evidence type="ECO:0000256" key="5">
    <source>
        <dbReference type="HAMAP-Rule" id="MF_00340"/>
    </source>
</evidence>
<dbReference type="GO" id="GO:0015934">
    <property type="term" value="C:large ribosomal subunit"/>
    <property type="evidence" value="ECO:0007669"/>
    <property type="project" value="InterPro"/>
</dbReference>
<keyword evidence="2 5" id="KW-0689">Ribosomal protein</keyword>
<dbReference type="InterPro" id="IPR011332">
    <property type="entry name" value="Ribosomal_zn-bd"/>
</dbReference>
<dbReference type="HAMAP" id="MF_00340">
    <property type="entry name" value="Ribosomal_bL32"/>
    <property type="match status" value="1"/>
</dbReference>
<dbReference type="NCBIfam" id="TIGR01031">
    <property type="entry name" value="rpmF_bact"/>
    <property type="match status" value="1"/>
</dbReference>
<dbReference type="PANTHER" id="PTHR35534">
    <property type="entry name" value="50S RIBOSOMAL PROTEIN L32"/>
    <property type="match status" value="1"/>
</dbReference>
<sequence>MAVPKRKHSNSRSGKRRSHDGLKAKGLQSCPRCGTAKPSHVVCPNCGVYMGRTIVETE</sequence>
<feature type="compositionally biased region" description="Basic residues" evidence="6">
    <location>
        <begin position="1"/>
        <end position="18"/>
    </location>
</feature>
<comment type="caution">
    <text evidence="7">The sequence shown here is derived from an EMBL/GenBank/DDBJ whole genome shotgun (WGS) entry which is preliminary data.</text>
</comment>
<gene>
    <name evidence="5 7" type="primary">rpmF</name>
    <name evidence="7" type="ORF">Pla111_28210</name>
</gene>
<evidence type="ECO:0000256" key="6">
    <source>
        <dbReference type="SAM" id="MobiDB-lite"/>
    </source>
</evidence>
<dbReference type="RefSeq" id="WP_146575037.1">
    <property type="nucleotide sequence ID" value="NZ_SJPH01000007.1"/>
</dbReference>
<evidence type="ECO:0000256" key="2">
    <source>
        <dbReference type="ARBA" id="ARBA00022980"/>
    </source>
</evidence>
<feature type="region of interest" description="Disordered" evidence="6">
    <location>
        <begin position="1"/>
        <end position="29"/>
    </location>
</feature>
<comment type="similarity">
    <text evidence="1 5">Belongs to the bacterial ribosomal protein bL32 family.</text>
</comment>
<dbReference type="InterPro" id="IPR002677">
    <property type="entry name" value="Ribosomal_bL32"/>
</dbReference>
<evidence type="ECO:0000256" key="4">
    <source>
        <dbReference type="ARBA" id="ARBA00035178"/>
    </source>
</evidence>
<dbReference type="PANTHER" id="PTHR35534:SF1">
    <property type="entry name" value="LARGE RIBOSOMAL SUBUNIT PROTEIN BL32"/>
    <property type="match status" value="1"/>
</dbReference>
<dbReference type="Pfam" id="PF01783">
    <property type="entry name" value="Ribosomal_L32p"/>
    <property type="match status" value="1"/>
</dbReference>
<dbReference type="SUPFAM" id="SSF57829">
    <property type="entry name" value="Zn-binding ribosomal proteins"/>
    <property type="match status" value="1"/>
</dbReference>
<evidence type="ECO:0000313" key="8">
    <source>
        <dbReference type="Proteomes" id="UP000318995"/>
    </source>
</evidence>
<name>A0A5C5VV43_9BACT</name>